<feature type="region of interest" description="Disordered" evidence="1">
    <location>
        <begin position="350"/>
        <end position="371"/>
    </location>
</feature>
<feature type="compositionally biased region" description="Gly residues" evidence="1">
    <location>
        <begin position="577"/>
        <end position="590"/>
    </location>
</feature>
<keyword evidence="2" id="KW-1133">Transmembrane helix</keyword>
<keyword evidence="4" id="KW-1185">Reference proteome</keyword>
<sequence length="590" mass="63676">MVFPELVAPALGGTGLWLSTFIETVPLFLLSLGLFLVLELIRRRLFQAIGYPEIMSADTVTNPFPERPIRPLPKRRLRERLSPDVADAIEYPPLPSSTTPLFSYSCASKDEDLESTGIASRERGAVSVEGGYVARSIESDGDDASGRRTLVARSSWRATARSRQAPRQDASRAQNAQPPPSTDSSADGYDSFENTNNKKKRKIPTTGDLSLNGSHGMNDGAVASSPTSDFHGDGSGVATAYHGSGGFISSSPGISGPGRGRYGRSRTGRSPLRALSDASNNWAGRGGKFRPSQWAMQTGENSGIISNAIANAEKLPSQHGQENVSLLQQRQLSTKSSPASTQFTFTCDSQVPGNLTWPGPEHGTGLPPTHAAEPQWVQDRLVGKDMAPARTSGPNNMGQQAPKQGTGKKKSRRKLMNELQRQAQDRQREQAMKNYESPPKDGEDLYVCPYCEFEMLIGHKPRALLYDFEMKERKKRLEEERRRRLLDKAKARGRKGRKAKSAGKTSGVTDAQSSAGQQAPPMQPSHSQDTRSEGDEEEEYVDGSEDRSGDAPQPGVTTDLGQNTALAERSAKDDGGGHPGGGTGGEPGTT</sequence>
<feature type="compositionally biased region" description="Acidic residues" evidence="1">
    <location>
        <begin position="534"/>
        <end position="543"/>
    </location>
</feature>
<feature type="compositionally biased region" description="Polar residues" evidence="1">
    <location>
        <begin position="506"/>
        <end position="517"/>
    </location>
</feature>
<dbReference type="Proteomes" id="UP000319257">
    <property type="component" value="Unassembled WGS sequence"/>
</dbReference>
<gene>
    <name evidence="3" type="ORF">E0L32_011323</name>
</gene>
<dbReference type="AlphaFoldDB" id="A0A507BHW6"/>
<evidence type="ECO:0000256" key="2">
    <source>
        <dbReference type="SAM" id="Phobius"/>
    </source>
</evidence>
<name>A0A507BHW6_9PEZI</name>
<feature type="compositionally biased region" description="Polar residues" evidence="1">
    <location>
        <begin position="555"/>
        <end position="565"/>
    </location>
</feature>
<evidence type="ECO:0000313" key="4">
    <source>
        <dbReference type="Proteomes" id="UP000319257"/>
    </source>
</evidence>
<dbReference type="STRING" id="1093900.A0A507BHW6"/>
<dbReference type="GeneID" id="41978770"/>
<feature type="region of interest" description="Disordered" evidence="1">
    <location>
        <begin position="137"/>
        <end position="231"/>
    </location>
</feature>
<feature type="compositionally biased region" description="Basic residues" evidence="1">
    <location>
        <begin position="491"/>
        <end position="501"/>
    </location>
</feature>
<feature type="region of interest" description="Disordered" evidence="1">
    <location>
        <begin position="386"/>
        <end position="441"/>
    </location>
</feature>
<feature type="region of interest" description="Disordered" evidence="1">
    <location>
        <begin position="484"/>
        <end position="590"/>
    </location>
</feature>
<evidence type="ECO:0000256" key="1">
    <source>
        <dbReference type="SAM" id="MobiDB-lite"/>
    </source>
</evidence>
<protein>
    <submittedName>
        <fullName evidence="3">Uncharacterized protein</fullName>
    </submittedName>
</protein>
<comment type="caution">
    <text evidence="3">The sequence shown here is derived from an EMBL/GenBank/DDBJ whole genome shotgun (WGS) entry which is preliminary data.</text>
</comment>
<keyword evidence="2" id="KW-0812">Transmembrane</keyword>
<feature type="transmembrane region" description="Helical" evidence="2">
    <location>
        <begin position="16"/>
        <end position="38"/>
    </location>
</feature>
<feature type="region of interest" description="Disordered" evidence="1">
    <location>
        <begin position="248"/>
        <end position="293"/>
    </location>
</feature>
<keyword evidence="2" id="KW-0472">Membrane</keyword>
<dbReference type="OrthoDB" id="4174342at2759"/>
<evidence type="ECO:0000313" key="3">
    <source>
        <dbReference type="EMBL" id="TPX19006.1"/>
    </source>
</evidence>
<dbReference type="EMBL" id="SKBQ01000103">
    <property type="protein sequence ID" value="TPX19006.1"/>
    <property type="molecule type" value="Genomic_DNA"/>
</dbReference>
<feature type="compositionally biased region" description="Low complexity" evidence="1">
    <location>
        <begin position="152"/>
        <end position="165"/>
    </location>
</feature>
<organism evidence="3 4">
    <name type="scientific">Thyridium curvatum</name>
    <dbReference type="NCBI Taxonomy" id="1093900"/>
    <lineage>
        <taxon>Eukaryota</taxon>
        <taxon>Fungi</taxon>
        <taxon>Dikarya</taxon>
        <taxon>Ascomycota</taxon>
        <taxon>Pezizomycotina</taxon>
        <taxon>Sordariomycetes</taxon>
        <taxon>Sordariomycetidae</taxon>
        <taxon>Thyridiales</taxon>
        <taxon>Thyridiaceae</taxon>
        <taxon>Thyridium</taxon>
    </lineage>
</organism>
<reference evidence="3 4" key="1">
    <citation type="submission" date="2019-06" db="EMBL/GenBank/DDBJ databases">
        <title>Draft genome sequence of the filamentous fungus Phialemoniopsis curvata isolated from diesel fuel.</title>
        <authorList>
            <person name="Varaljay V.A."/>
            <person name="Lyon W.J."/>
            <person name="Crouch A.L."/>
            <person name="Drake C.E."/>
            <person name="Hollomon J.M."/>
            <person name="Nadeau L.J."/>
            <person name="Nunn H.S."/>
            <person name="Stevenson B.S."/>
            <person name="Bojanowski C.L."/>
            <person name="Crookes-Goodson W.J."/>
        </authorList>
    </citation>
    <scope>NUCLEOTIDE SEQUENCE [LARGE SCALE GENOMIC DNA]</scope>
    <source>
        <strain evidence="3 4">D216</strain>
    </source>
</reference>
<proteinExistence type="predicted"/>
<dbReference type="RefSeq" id="XP_031000717.1">
    <property type="nucleotide sequence ID" value="XM_031134040.1"/>
</dbReference>
<accession>A0A507BHW6</accession>
<dbReference type="InParanoid" id="A0A507BHW6"/>
<feature type="compositionally biased region" description="Polar residues" evidence="1">
    <location>
        <begin position="392"/>
        <end position="403"/>
    </location>
</feature>